<dbReference type="Gene3D" id="2.60.120.200">
    <property type="match status" value="1"/>
</dbReference>
<feature type="domain" description="Sialidase N-terminal" evidence="7">
    <location>
        <begin position="270"/>
        <end position="380"/>
    </location>
</feature>
<dbReference type="InterPro" id="IPR036278">
    <property type="entry name" value="Sialidase_sf"/>
</dbReference>
<evidence type="ECO:0000256" key="2">
    <source>
        <dbReference type="ARBA" id="ARBA00009348"/>
    </source>
</evidence>
<dbReference type="InterPro" id="IPR029456">
    <property type="entry name" value="Sialidase_N"/>
</dbReference>
<dbReference type="InterPro" id="IPR013320">
    <property type="entry name" value="ConA-like_dom_sf"/>
</dbReference>
<dbReference type="SUPFAM" id="SSF49899">
    <property type="entry name" value="Concanavalin A-like lectins/glucanases"/>
    <property type="match status" value="1"/>
</dbReference>
<accession>A0A521CDT5</accession>
<feature type="chain" id="PRO_5021787831" description="exo-alpha-sialidase" evidence="4">
    <location>
        <begin position="20"/>
        <end position="1090"/>
    </location>
</feature>
<dbReference type="InterPro" id="IPR059177">
    <property type="entry name" value="GH29D-like_dom"/>
</dbReference>
<feature type="domain" description="Secretion system C-terminal sorting" evidence="8">
    <location>
        <begin position="1025"/>
        <end position="1089"/>
    </location>
</feature>
<evidence type="ECO:0000259" key="7">
    <source>
        <dbReference type="Pfam" id="PF14873"/>
    </source>
</evidence>
<dbReference type="Gene3D" id="2.60.40.1290">
    <property type="match status" value="1"/>
</dbReference>
<dbReference type="InterPro" id="IPR011040">
    <property type="entry name" value="Sialidase"/>
</dbReference>
<dbReference type="GO" id="GO:0004308">
    <property type="term" value="F:exo-alpha-sialidase activity"/>
    <property type="evidence" value="ECO:0007669"/>
    <property type="project" value="UniProtKB-EC"/>
</dbReference>
<evidence type="ECO:0000256" key="4">
    <source>
        <dbReference type="SAM" id="SignalP"/>
    </source>
</evidence>
<protein>
    <recommendedName>
        <fullName evidence="3">exo-alpha-sialidase</fullName>
        <ecNumber evidence="3">3.2.1.18</ecNumber>
    </recommendedName>
</protein>
<gene>
    <name evidence="10" type="ORF">SAMN06265379_10326</name>
</gene>
<feature type="domain" description="GEVED" evidence="9">
    <location>
        <begin position="914"/>
        <end position="1003"/>
    </location>
</feature>
<dbReference type="RefSeq" id="WP_142532754.1">
    <property type="nucleotide sequence ID" value="NZ_FXTB01000003.1"/>
</dbReference>
<dbReference type="PANTHER" id="PTHR10628:SF30">
    <property type="entry name" value="EXO-ALPHA-SIALIDASE"/>
    <property type="match status" value="1"/>
</dbReference>
<dbReference type="Pfam" id="PF13290">
    <property type="entry name" value="CHB_HEX_C_1"/>
    <property type="match status" value="1"/>
</dbReference>
<keyword evidence="4" id="KW-0732">Signal</keyword>
<organism evidence="10 11">
    <name type="scientific">Saccharicrinis carchari</name>
    <dbReference type="NCBI Taxonomy" id="1168039"/>
    <lineage>
        <taxon>Bacteria</taxon>
        <taxon>Pseudomonadati</taxon>
        <taxon>Bacteroidota</taxon>
        <taxon>Bacteroidia</taxon>
        <taxon>Marinilabiliales</taxon>
        <taxon>Marinilabiliaceae</taxon>
        <taxon>Saccharicrinis</taxon>
    </lineage>
</organism>
<dbReference type="InterPro" id="IPR026444">
    <property type="entry name" value="Secre_tail"/>
</dbReference>
<evidence type="ECO:0000259" key="6">
    <source>
        <dbReference type="Pfam" id="PF13290"/>
    </source>
</evidence>
<evidence type="ECO:0000256" key="1">
    <source>
        <dbReference type="ARBA" id="ARBA00000427"/>
    </source>
</evidence>
<dbReference type="InterPro" id="IPR045474">
    <property type="entry name" value="GEVED"/>
</dbReference>
<dbReference type="Pfam" id="PF13088">
    <property type="entry name" value="BNR_2"/>
    <property type="match status" value="1"/>
</dbReference>
<dbReference type="GO" id="GO:0016020">
    <property type="term" value="C:membrane"/>
    <property type="evidence" value="ECO:0007669"/>
    <property type="project" value="TreeGrafter"/>
</dbReference>
<dbReference type="InterPro" id="IPR026856">
    <property type="entry name" value="Sialidase_fam"/>
</dbReference>
<evidence type="ECO:0000259" key="5">
    <source>
        <dbReference type="Pfam" id="PF13088"/>
    </source>
</evidence>
<dbReference type="CDD" id="cd15482">
    <property type="entry name" value="Sialidase_non-viral"/>
    <property type="match status" value="1"/>
</dbReference>
<dbReference type="Pfam" id="PF20009">
    <property type="entry name" value="GEVED"/>
    <property type="match status" value="1"/>
</dbReference>
<dbReference type="SUPFAM" id="SSF50939">
    <property type="entry name" value="Sialidases"/>
    <property type="match status" value="1"/>
</dbReference>
<dbReference type="Pfam" id="PF13385">
    <property type="entry name" value="Laminin_G_3"/>
    <property type="match status" value="1"/>
</dbReference>
<comment type="similarity">
    <text evidence="2">Belongs to the glycosyl hydrolase 33 family.</text>
</comment>
<dbReference type="GO" id="GO:0009313">
    <property type="term" value="P:oligosaccharide catabolic process"/>
    <property type="evidence" value="ECO:0007669"/>
    <property type="project" value="TreeGrafter"/>
</dbReference>
<proteinExistence type="inferred from homology"/>
<dbReference type="EC" id="3.2.1.18" evidence="3"/>
<comment type="catalytic activity">
    <reaction evidence="1">
        <text>Hydrolysis of alpha-(2-&gt;3)-, alpha-(2-&gt;6)-, alpha-(2-&gt;8)- glycosidic linkages of terminal sialic acid residues in oligosaccharides, glycoproteins, glycolipids, colominic acid and synthetic substrates.</text>
        <dbReference type="EC" id="3.2.1.18"/>
    </reaction>
</comment>
<evidence type="ECO:0000259" key="8">
    <source>
        <dbReference type="Pfam" id="PF18962"/>
    </source>
</evidence>
<dbReference type="EMBL" id="FXTB01000003">
    <property type="protein sequence ID" value="SMO57599.1"/>
    <property type="molecule type" value="Genomic_DNA"/>
</dbReference>
<name>A0A521CDT5_SACCC</name>
<evidence type="ECO:0000256" key="3">
    <source>
        <dbReference type="ARBA" id="ARBA00012733"/>
    </source>
</evidence>
<feature type="signal peptide" evidence="4">
    <location>
        <begin position="1"/>
        <end position="19"/>
    </location>
</feature>
<dbReference type="NCBIfam" id="TIGR04183">
    <property type="entry name" value="Por_Secre_tail"/>
    <property type="match status" value="1"/>
</dbReference>
<dbReference type="Gene3D" id="2.120.10.10">
    <property type="match status" value="1"/>
</dbReference>
<dbReference type="Pfam" id="PF14873">
    <property type="entry name" value="BNR_assoc_N"/>
    <property type="match status" value="1"/>
</dbReference>
<dbReference type="AlphaFoldDB" id="A0A521CDT5"/>
<dbReference type="PANTHER" id="PTHR10628">
    <property type="entry name" value="SIALIDASE"/>
    <property type="match status" value="1"/>
</dbReference>
<dbReference type="Proteomes" id="UP000319040">
    <property type="component" value="Unassembled WGS sequence"/>
</dbReference>
<dbReference type="Pfam" id="PF18962">
    <property type="entry name" value="Por_Secre_tail"/>
    <property type="match status" value="1"/>
</dbReference>
<dbReference type="GO" id="GO:0005737">
    <property type="term" value="C:cytoplasm"/>
    <property type="evidence" value="ECO:0007669"/>
    <property type="project" value="TreeGrafter"/>
</dbReference>
<evidence type="ECO:0000313" key="11">
    <source>
        <dbReference type="Proteomes" id="UP000319040"/>
    </source>
</evidence>
<feature type="domain" description="GH29D-like beta-sandwich" evidence="6">
    <location>
        <begin position="769"/>
        <end position="834"/>
    </location>
</feature>
<dbReference type="OrthoDB" id="7294637at2"/>
<dbReference type="GO" id="GO:0006689">
    <property type="term" value="P:ganglioside catabolic process"/>
    <property type="evidence" value="ECO:0007669"/>
    <property type="project" value="TreeGrafter"/>
</dbReference>
<evidence type="ECO:0000259" key="9">
    <source>
        <dbReference type="Pfam" id="PF20009"/>
    </source>
</evidence>
<feature type="domain" description="Sialidase" evidence="5">
    <location>
        <begin position="447"/>
        <end position="721"/>
    </location>
</feature>
<evidence type="ECO:0000313" key="10">
    <source>
        <dbReference type="EMBL" id="SMO57599.1"/>
    </source>
</evidence>
<sequence>MKKNYLLFIFLLLGSYALAQTLPGIEFNGTDQYMKITNHDDFKISTGESYSVTCWINAPGYKSGMRFVSKRGVGISSTTGYEMWTGGSAGQFYAINTPYAGGGNVLSAYGSALGFLDTWYHVGFTVDRDAGKIYMYQDGVKVGESSNSLTMTSNSSDAWTVENDLDVFVGAGIADPAMNPSNFFNGKMADLRFWDKALSSTEMQTDMTAQVTADTPNLLAAYDFNNIEGVVVPDIKGMHNATLINFPVLGTIVADVEQTKVSSYTGRGNANEVISKLKVNLGGDVNAEINKIKISKTDATNIGNVSKVKIYTSGNTDDFDPRTAQGATLLGEADLVDNEFEVTLTGDLVPGYNHLWITADVSDAAVEGEKIGLNFHSLTYKTTEIYNYTEDQPFVEREILLGRKLLFGPGDYGSTNYRIPAIITADDGTLVAVTDKRKFNSTDLPEDIDIVVRRSTDNGVTWSEPVTMAQGTGRNNGFGDAVLMKANSGKLVALFVGGPGLWGSTPTNPIRSYVSTSDDNGLTWTAPEDITSQIFGAGAADPVRAAWRASFFGSGQGLCLNDGRLMAVAAIRESSVNNVLNNYAIYSDDEGATWNVSGKALNGGDEAKVVELNNGDVLMSIRRGGNRLWAKSTDRGETWSSNGSWADIWGNACNGDMVRYTSTNDGYDKDRILHTLPNASDRSNVSMWISYDEGDSWPVKKTLCAGKSAYSSITILPDGTIGAYVEEDETKPYKMYFLRFSLDWLTSGTDTYTEPNTTQKVEDPVFSVPAGTYFENQTVEITSATPDATIYYTLDGSAPTSSSLLYDQPVLIDETATLKAIAVKDGMSSSVVVSASYILKNSWSTAIGTIHSTEARYVTSAATTGAEVDLDYAQSADPRQVYIETNAGFTAARGTEVTLNVTTSEDMKWCHGIVFIDWNKNFSFDDDNEQIAKIGKDSWEDTSLPSQGNPVLLDFSLPIQVPADAFIGTTRMRIHFTDAWHDKTPGHTHSAEDAVDKGGVYDFDLIISDTGTSIKESEENNLLAYPNPATDVVYFRNVQKVSIYSIVGKLVYNDKAASVNKANVSTLEPGVYIMRMKTKSGTETRKLIVK</sequence>
<keyword evidence="11" id="KW-1185">Reference proteome</keyword>
<reference evidence="10 11" key="1">
    <citation type="submission" date="2017-05" db="EMBL/GenBank/DDBJ databases">
        <authorList>
            <person name="Varghese N."/>
            <person name="Submissions S."/>
        </authorList>
    </citation>
    <scope>NUCLEOTIDE SEQUENCE [LARGE SCALE GENOMIC DNA]</scope>
    <source>
        <strain evidence="10 11">DSM 27040</strain>
    </source>
</reference>